<reference evidence="1 2" key="1">
    <citation type="submission" date="2009-11" db="EMBL/GenBank/DDBJ databases">
        <title>Annotation of Allomyces macrogynus ATCC 38327.</title>
        <authorList>
            <consortium name="The Broad Institute Genome Sequencing Platform"/>
            <person name="Russ C."/>
            <person name="Cuomo C."/>
            <person name="Burger G."/>
            <person name="Gray M.W."/>
            <person name="Holland P.W.H."/>
            <person name="King N."/>
            <person name="Lang F.B.F."/>
            <person name="Roger A.J."/>
            <person name="Ruiz-Trillo I."/>
            <person name="Young S.K."/>
            <person name="Zeng Q."/>
            <person name="Gargeya S."/>
            <person name="Fitzgerald M."/>
            <person name="Haas B."/>
            <person name="Abouelleil A."/>
            <person name="Alvarado L."/>
            <person name="Arachchi H.M."/>
            <person name="Berlin A."/>
            <person name="Chapman S.B."/>
            <person name="Gearin G."/>
            <person name="Goldberg J."/>
            <person name="Griggs A."/>
            <person name="Gujja S."/>
            <person name="Hansen M."/>
            <person name="Heiman D."/>
            <person name="Howarth C."/>
            <person name="Larimer J."/>
            <person name="Lui A."/>
            <person name="MacDonald P.J.P."/>
            <person name="McCowen C."/>
            <person name="Montmayeur A."/>
            <person name="Murphy C."/>
            <person name="Neiman D."/>
            <person name="Pearson M."/>
            <person name="Priest M."/>
            <person name="Roberts A."/>
            <person name="Saif S."/>
            <person name="Shea T."/>
            <person name="Sisk P."/>
            <person name="Stolte C."/>
            <person name="Sykes S."/>
            <person name="Wortman J."/>
            <person name="Nusbaum C."/>
            <person name="Birren B."/>
        </authorList>
    </citation>
    <scope>NUCLEOTIDE SEQUENCE [LARGE SCALE GENOMIC DNA]</scope>
    <source>
        <strain evidence="1 2">ATCC 38327</strain>
    </source>
</reference>
<evidence type="ECO:0000313" key="2">
    <source>
        <dbReference type="Proteomes" id="UP000054350"/>
    </source>
</evidence>
<evidence type="ECO:0000313" key="1">
    <source>
        <dbReference type="EMBL" id="KNE66308.1"/>
    </source>
</evidence>
<name>A0A0L0SUP3_ALLM3</name>
<dbReference type="Proteomes" id="UP000054350">
    <property type="component" value="Unassembled WGS sequence"/>
</dbReference>
<gene>
    <name evidence="1" type="ORF">AMAG_19383</name>
</gene>
<organism evidence="1 2">
    <name type="scientific">Allomyces macrogynus (strain ATCC 38327)</name>
    <name type="common">Allomyces javanicus var. macrogynus</name>
    <dbReference type="NCBI Taxonomy" id="578462"/>
    <lineage>
        <taxon>Eukaryota</taxon>
        <taxon>Fungi</taxon>
        <taxon>Fungi incertae sedis</taxon>
        <taxon>Blastocladiomycota</taxon>
        <taxon>Blastocladiomycetes</taxon>
        <taxon>Blastocladiales</taxon>
        <taxon>Blastocladiaceae</taxon>
        <taxon>Allomyces</taxon>
    </lineage>
</organism>
<dbReference type="VEuPathDB" id="FungiDB:AMAG_19383"/>
<reference evidence="2" key="2">
    <citation type="submission" date="2009-11" db="EMBL/GenBank/DDBJ databases">
        <title>The Genome Sequence of Allomyces macrogynus strain ATCC 38327.</title>
        <authorList>
            <consortium name="The Broad Institute Genome Sequencing Platform"/>
            <person name="Russ C."/>
            <person name="Cuomo C."/>
            <person name="Shea T."/>
            <person name="Young S.K."/>
            <person name="Zeng Q."/>
            <person name="Koehrsen M."/>
            <person name="Haas B."/>
            <person name="Borodovsky M."/>
            <person name="Guigo R."/>
            <person name="Alvarado L."/>
            <person name="Berlin A."/>
            <person name="Borenstein D."/>
            <person name="Chen Z."/>
            <person name="Engels R."/>
            <person name="Freedman E."/>
            <person name="Gellesch M."/>
            <person name="Goldberg J."/>
            <person name="Griggs A."/>
            <person name="Gujja S."/>
            <person name="Heiman D."/>
            <person name="Hepburn T."/>
            <person name="Howarth C."/>
            <person name="Jen D."/>
            <person name="Larson L."/>
            <person name="Lewis B."/>
            <person name="Mehta T."/>
            <person name="Park D."/>
            <person name="Pearson M."/>
            <person name="Roberts A."/>
            <person name="Saif S."/>
            <person name="Shenoy N."/>
            <person name="Sisk P."/>
            <person name="Stolte C."/>
            <person name="Sykes S."/>
            <person name="Walk T."/>
            <person name="White J."/>
            <person name="Yandava C."/>
            <person name="Burger G."/>
            <person name="Gray M.W."/>
            <person name="Holland P.W.H."/>
            <person name="King N."/>
            <person name="Lang F.B.F."/>
            <person name="Roger A.J."/>
            <person name="Ruiz-Trillo I."/>
            <person name="Lander E."/>
            <person name="Nusbaum C."/>
        </authorList>
    </citation>
    <scope>NUCLEOTIDE SEQUENCE [LARGE SCALE GENOMIC DNA]</scope>
    <source>
        <strain evidence="2">ATCC 38327</strain>
    </source>
</reference>
<accession>A0A0L0SUP3</accession>
<dbReference type="AlphaFoldDB" id="A0A0L0SUP3"/>
<proteinExistence type="predicted"/>
<sequence>MSTPAKAAVAAPNLAPPFFAAPALNPAPAILTLKPVPAASVAVDPAPVAVTVDPAPPAVMTGSVPPTVPVDLRKEHLGLLRSKLNLDYAPHQSFRGSRRLKVLARAPPPPPPAYLLLNLGHPFRAGGATGCSIGRASRQM</sequence>
<protein>
    <submittedName>
        <fullName evidence="1">Uncharacterized protein</fullName>
    </submittedName>
</protein>
<dbReference type="EMBL" id="GG745349">
    <property type="protein sequence ID" value="KNE66308.1"/>
    <property type="molecule type" value="Genomic_DNA"/>
</dbReference>
<keyword evidence="2" id="KW-1185">Reference proteome</keyword>